<dbReference type="InterPro" id="IPR045863">
    <property type="entry name" value="CorA_TM1_TM2"/>
</dbReference>
<evidence type="ECO:0000313" key="9">
    <source>
        <dbReference type="EMBL" id="SHE31013.1"/>
    </source>
</evidence>
<keyword evidence="3 8" id="KW-0813">Transport</keyword>
<dbReference type="GO" id="GO:0005886">
    <property type="term" value="C:plasma membrane"/>
    <property type="evidence" value="ECO:0007669"/>
    <property type="project" value="UniProtKB-SubCell"/>
</dbReference>
<dbReference type="RefSeq" id="WP_073190593.1">
    <property type="nucleotide sequence ID" value="NZ_FQTW01000001.1"/>
</dbReference>
<evidence type="ECO:0000256" key="5">
    <source>
        <dbReference type="ARBA" id="ARBA00022692"/>
    </source>
</evidence>
<sequence length="367" mass="42925">MKSKLKSTFQQFTKPIQFQKKSKVQNLVPGEVTYVGDNDHVSTEIDLLSYNADDCETSTNLSVSEIKALVDAEPESIHWISFTGLKDVNQLTELGDVFKIHPLVLEDIANTKQRPKLDEFKDYIFFTLKMIYHNNSLVKEHFALIVGDNYVISFQENRYDDVLKFLRERIFLKKGRIRDAGSDYLFYAIVDAIVDNYYNIAETIELQTEALEDIILNHTENTSPQDIQILKRQILSVRKSVAPTKELINRLHQTDHKLFKLKTKRFLNDLYDHILQVTENIDIYRDIVWGLMDMYMSSTSNNMNQVMKVLTIMSTIFIPLTFIVGVYGMNFTYMPELDLKSAYYIVWTIMIVIALVLVIYFKRKKWF</sequence>
<proteinExistence type="inferred from homology"/>
<feature type="transmembrane region" description="Helical" evidence="8">
    <location>
        <begin position="309"/>
        <end position="329"/>
    </location>
</feature>
<dbReference type="PANTHER" id="PTHR46494:SF1">
    <property type="entry name" value="CORA FAMILY METAL ION TRANSPORTER (EUROFUNG)"/>
    <property type="match status" value="1"/>
</dbReference>
<organism evidence="9 10">
    <name type="scientific">Psychroflexus salarius</name>
    <dbReference type="NCBI Taxonomy" id="1155689"/>
    <lineage>
        <taxon>Bacteria</taxon>
        <taxon>Pseudomonadati</taxon>
        <taxon>Bacteroidota</taxon>
        <taxon>Flavobacteriia</taxon>
        <taxon>Flavobacteriales</taxon>
        <taxon>Flavobacteriaceae</taxon>
        <taxon>Psychroflexus</taxon>
    </lineage>
</organism>
<gene>
    <name evidence="8" type="primary">corA</name>
    <name evidence="9" type="ORF">SAMN05444278_101134</name>
</gene>
<evidence type="ECO:0000256" key="3">
    <source>
        <dbReference type="ARBA" id="ARBA00022448"/>
    </source>
</evidence>
<keyword evidence="5 8" id="KW-0812">Transmembrane</keyword>
<dbReference type="GO" id="GO:0015087">
    <property type="term" value="F:cobalt ion transmembrane transporter activity"/>
    <property type="evidence" value="ECO:0007669"/>
    <property type="project" value="UniProtKB-UniRule"/>
</dbReference>
<keyword evidence="8" id="KW-0460">Magnesium</keyword>
<dbReference type="SUPFAM" id="SSF143865">
    <property type="entry name" value="CorA soluble domain-like"/>
    <property type="match status" value="1"/>
</dbReference>
<dbReference type="EMBL" id="FQTW01000001">
    <property type="protein sequence ID" value="SHE31013.1"/>
    <property type="molecule type" value="Genomic_DNA"/>
</dbReference>
<reference evidence="9 10" key="1">
    <citation type="submission" date="2016-11" db="EMBL/GenBank/DDBJ databases">
        <authorList>
            <person name="Jaros S."/>
            <person name="Januszkiewicz K."/>
            <person name="Wedrychowicz H."/>
        </authorList>
    </citation>
    <scope>NUCLEOTIDE SEQUENCE [LARGE SCALE GENOMIC DNA]</scope>
    <source>
        <strain evidence="9 10">DSM 25661</strain>
    </source>
</reference>
<feature type="transmembrane region" description="Helical" evidence="8">
    <location>
        <begin position="341"/>
        <end position="361"/>
    </location>
</feature>
<dbReference type="Proteomes" id="UP000184462">
    <property type="component" value="Unassembled WGS sequence"/>
</dbReference>
<dbReference type="GO" id="GO:0050897">
    <property type="term" value="F:cobalt ion binding"/>
    <property type="evidence" value="ECO:0007669"/>
    <property type="project" value="TreeGrafter"/>
</dbReference>
<evidence type="ECO:0000256" key="6">
    <source>
        <dbReference type="ARBA" id="ARBA00022989"/>
    </source>
</evidence>
<dbReference type="InterPro" id="IPR045861">
    <property type="entry name" value="CorA_cytoplasmic_dom"/>
</dbReference>
<evidence type="ECO:0000256" key="8">
    <source>
        <dbReference type="RuleBase" id="RU362010"/>
    </source>
</evidence>
<dbReference type="AlphaFoldDB" id="A0A1M4SFL2"/>
<name>A0A1M4SFL2_9FLAO</name>
<protein>
    <recommendedName>
        <fullName evidence="8">Magnesium transport protein CorA</fullName>
    </recommendedName>
</protein>
<dbReference type="Pfam" id="PF01544">
    <property type="entry name" value="CorA"/>
    <property type="match status" value="1"/>
</dbReference>
<comment type="function">
    <text evidence="8">Mediates influx of magnesium ions.</text>
</comment>
<comment type="subcellular location">
    <subcellularLocation>
        <location evidence="1">Cell membrane</location>
        <topology evidence="1">Multi-pass membrane protein</topology>
    </subcellularLocation>
    <subcellularLocation>
        <location evidence="8">Membrane</location>
        <topology evidence="8">Multi-pass membrane protein</topology>
    </subcellularLocation>
</comment>
<dbReference type="GO" id="GO:0000287">
    <property type="term" value="F:magnesium ion binding"/>
    <property type="evidence" value="ECO:0007669"/>
    <property type="project" value="TreeGrafter"/>
</dbReference>
<keyword evidence="6 8" id="KW-1133">Transmembrane helix</keyword>
<dbReference type="OrthoDB" id="9803416at2"/>
<evidence type="ECO:0000256" key="2">
    <source>
        <dbReference type="ARBA" id="ARBA00009765"/>
    </source>
</evidence>
<evidence type="ECO:0000313" key="10">
    <source>
        <dbReference type="Proteomes" id="UP000184462"/>
    </source>
</evidence>
<keyword evidence="4 8" id="KW-1003">Cell membrane</keyword>
<dbReference type="SUPFAM" id="SSF144083">
    <property type="entry name" value="Magnesium transport protein CorA, transmembrane region"/>
    <property type="match status" value="1"/>
</dbReference>
<evidence type="ECO:0000256" key="1">
    <source>
        <dbReference type="ARBA" id="ARBA00004651"/>
    </source>
</evidence>
<dbReference type="CDD" id="cd12828">
    <property type="entry name" value="TmCorA-like_1"/>
    <property type="match status" value="1"/>
</dbReference>
<keyword evidence="7 8" id="KW-0472">Membrane</keyword>
<dbReference type="GO" id="GO:0015095">
    <property type="term" value="F:magnesium ion transmembrane transporter activity"/>
    <property type="evidence" value="ECO:0007669"/>
    <property type="project" value="UniProtKB-UniRule"/>
</dbReference>
<dbReference type="InterPro" id="IPR002523">
    <property type="entry name" value="MgTranspt_CorA/ZnTranspt_ZntB"/>
</dbReference>
<dbReference type="PANTHER" id="PTHR46494">
    <property type="entry name" value="CORA FAMILY METAL ION TRANSPORTER (EUROFUNG)"/>
    <property type="match status" value="1"/>
</dbReference>
<evidence type="ECO:0000256" key="7">
    <source>
        <dbReference type="ARBA" id="ARBA00023136"/>
    </source>
</evidence>
<dbReference type="FunFam" id="1.20.58.340:FF:000012">
    <property type="entry name" value="Magnesium transport protein CorA"/>
    <property type="match status" value="1"/>
</dbReference>
<dbReference type="Gene3D" id="3.30.460.20">
    <property type="entry name" value="CorA soluble domain-like"/>
    <property type="match status" value="1"/>
</dbReference>
<dbReference type="Gene3D" id="1.20.58.340">
    <property type="entry name" value="Magnesium transport protein CorA, transmembrane region"/>
    <property type="match status" value="2"/>
</dbReference>
<dbReference type="NCBIfam" id="TIGR00383">
    <property type="entry name" value="corA"/>
    <property type="match status" value="1"/>
</dbReference>
<evidence type="ECO:0000256" key="4">
    <source>
        <dbReference type="ARBA" id="ARBA00022475"/>
    </source>
</evidence>
<dbReference type="STRING" id="1155689.SAMN05444278_101134"/>
<dbReference type="InterPro" id="IPR004488">
    <property type="entry name" value="Mg/Co-transport_prot_CorA"/>
</dbReference>
<accession>A0A1M4SFL2</accession>
<keyword evidence="8" id="KW-0406">Ion transport</keyword>
<keyword evidence="10" id="KW-1185">Reference proteome</keyword>
<comment type="similarity">
    <text evidence="2 8">Belongs to the CorA metal ion transporter (MIT) (TC 1.A.35) family.</text>
</comment>